<dbReference type="InterPro" id="IPR020867">
    <property type="entry name" value="THF_DH/CycHdrlase_CS"/>
</dbReference>
<dbReference type="GO" id="GO:0004488">
    <property type="term" value="F:methylenetetrahydrofolate dehydrogenase (NADP+) activity"/>
    <property type="evidence" value="ECO:0007669"/>
    <property type="project" value="UniProtKB-UniRule"/>
</dbReference>
<comment type="subunit">
    <text evidence="2 12">Homodimer.</text>
</comment>
<comment type="catalytic activity">
    <reaction evidence="12">
        <text>(6R)-5,10-methylene-5,6,7,8-tetrahydrofolate + NADP(+) = (6R)-5,10-methenyltetrahydrofolate + NADPH</text>
        <dbReference type="Rhea" id="RHEA:22812"/>
        <dbReference type="ChEBI" id="CHEBI:15636"/>
        <dbReference type="ChEBI" id="CHEBI:57455"/>
        <dbReference type="ChEBI" id="CHEBI:57783"/>
        <dbReference type="ChEBI" id="CHEBI:58349"/>
        <dbReference type="EC" id="1.5.1.5"/>
    </reaction>
</comment>
<evidence type="ECO:0000256" key="2">
    <source>
        <dbReference type="ARBA" id="ARBA00011738"/>
    </source>
</evidence>
<dbReference type="SUPFAM" id="SSF51735">
    <property type="entry name" value="NAD(P)-binding Rossmann-fold domains"/>
    <property type="match status" value="1"/>
</dbReference>
<comment type="similarity">
    <text evidence="12">Belongs to the tetrahydrofolate dehydrogenase/cyclohydrolase family.</text>
</comment>
<dbReference type="OrthoDB" id="9803580at2"/>
<keyword evidence="4 12" id="KW-0028">Amino-acid biosynthesis</keyword>
<dbReference type="EC" id="1.5.1.5" evidence="12"/>
<comment type="caution">
    <text evidence="12">Lacks conserved residue(s) required for the propagation of feature annotation.</text>
</comment>
<dbReference type="PANTHER" id="PTHR48099">
    <property type="entry name" value="C-1-TETRAHYDROFOLATE SYNTHASE, CYTOPLASMIC-RELATED"/>
    <property type="match status" value="1"/>
</dbReference>
<dbReference type="SUPFAM" id="SSF53223">
    <property type="entry name" value="Aminoacid dehydrogenase-like, N-terminal domain"/>
    <property type="match status" value="1"/>
</dbReference>
<dbReference type="InterPro" id="IPR020631">
    <property type="entry name" value="THF_DH/CycHdrlase_NAD-bd_dom"/>
</dbReference>
<evidence type="ECO:0000256" key="10">
    <source>
        <dbReference type="ARBA" id="ARBA00023167"/>
    </source>
</evidence>
<dbReference type="Gene3D" id="3.40.50.720">
    <property type="entry name" value="NAD(P)-binding Rossmann-like Domain"/>
    <property type="match status" value="1"/>
</dbReference>
<dbReference type="Pfam" id="PF02882">
    <property type="entry name" value="THF_DHG_CYH_C"/>
    <property type="match status" value="1"/>
</dbReference>
<dbReference type="PANTHER" id="PTHR48099:SF5">
    <property type="entry name" value="C-1-TETRAHYDROFOLATE SYNTHASE, CYTOPLASMIC"/>
    <property type="match status" value="1"/>
</dbReference>
<dbReference type="FunFam" id="3.40.50.10860:FF:000005">
    <property type="entry name" value="C-1-tetrahydrofolate synthase, cytoplasmic, putative"/>
    <property type="match status" value="1"/>
</dbReference>
<proteinExistence type="inferred from homology"/>
<dbReference type="NCBIfam" id="NF010783">
    <property type="entry name" value="PRK14186.1"/>
    <property type="match status" value="1"/>
</dbReference>
<evidence type="ECO:0000256" key="12">
    <source>
        <dbReference type="HAMAP-Rule" id="MF_01576"/>
    </source>
</evidence>
<dbReference type="eggNOG" id="COG0190">
    <property type="taxonomic scope" value="Bacteria"/>
</dbReference>
<accession>A6DGQ2</accession>
<feature type="domain" description="Tetrahydrofolate dehydrogenase/cyclohydrolase NAD(P)-binding" evidence="14">
    <location>
        <begin position="141"/>
        <end position="290"/>
    </location>
</feature>
<dbReference type="InterPro" id="IPR046346">
    <property type="entry name" value="Aminoacid_DH-like_N_sf"/>
</dbReference>
<evidence type="ECO:0000313" key="16">
    <source>
        <dbReference type="Proteomes" id="UP000004947"/>
    </source>
</evidence>
<dbReference type="GO" id="GO:0000105">
    <property type="term" value="P:L-histidine biosynthetic process"/>
    <property type="evidence" value="ECO:0007669"/>
    <property type="project" value="UniProtKB-KW"/>
</dbReference>
<evidence type="ECO:0000256" key="3">
    <source>
        <dbReference type="ARBA" id="ARBA00022563"/>
    </source>
</evidence>
<feature type="binding site" evidence="12">
    <location>
        <position position="235"/>
    </location>
    <ligand>
        <name>NADP(+)</name>
        <dbReference type="ChEBI" id="CHEBI:58349"/>
    </ligand>
</feature>
<dbReference type="GO" id="GO:0004477">
    <property type="term" value="F:methenyltetrahydrofolate cyclohydrolase activity"/>
    <property type="evidence" value="ECO:0007669"/>
    <property type="project" value="UniProtKB-UniRule"/>
</dbReference>
<comment type="function">
    <text evidence="12">Catalyzes the oxidation of 5,10-methylenetetrahydrofolate to 5,10-methenyltetrahydrofolate and then the hydrolysis of 5,10-methenyltetrahydrofolate to 10-formyltetrahydrofolate.</text>
</comment>
<dbReference type="GO" id="GO:0009086">
    <property type="term" value="P:methionine biosynthetic process"/>
    <property type="evidence" value="ECO:0007669"/>
    <property type="project" value="UniProtKB-KW"/>
</dbReference>
<dbReference type="InterPro" id="IPR000672">
    <property type="entry name" value="THF_DH/CycHdrlase"/>
</dbReference>
<dbReference type="PRINTS" id="PR00085">
    <property type="entry name" value="THFDHDRGNASE"/>
</dbReference>
<dbReference type="EC" id="3.5.4.9" evidence="12"/>
<evidence type="ECO:0000256" key="4">
    <source>
        <dbReference type="ARBA" id="ARBA00022605"/>
    </source>
</evidence>
<reference evidence="15 16" key="1">
    <citation type="journal article" date="2010" name="J. Bacteriol.">
        <title>Genome sequence of Lentisphaera araneosa HTCC2155T, the type species of the order Lentisphaerales in the phylum Lentisphaerae.</title>
        <authorList>
            <person name="Thrash J.C."/>
            <person name="Cho J.C."/>
            <person name="Vergin K.L."/>
            <person name="Morris R.M."/>
            <person name="Giovannoni S.J."/>
        </authorList>
    </citation>
    <scope>NUCLEOTIDE SEQUENCE [LARGE SCALE GENOMIC DNA]</scope>
    <source>
        <strain evidence="15 16">HTCC2155</strain>
    </source>
</reference>
<gene>
    <name evidence="12" type="primary">folD</name>
    <name evidence="15" type="ORF">LNTAR_23304</name>
</gene>
<evidence type="ECO:0000256" key="1">
    <source>
        <dbReference type="ARBA" id="ARBA00004777"/>
    </source>
</evidence>
<dbReference type="Proteomes" id="UP000004947">
    <property type="component" value="Unassembled WGS sequence"/>
</dbReference>
<comment type="pathway">
    <text evidence="1 12">One-carbon metabolism; tetrahydrofolate interconversion.</text>
</comment>
<dbReference type="RefSeq" id="WP_007277089.1">
    <property type="nucleotide sequence ID" value="NZ_ABCK01000002.1"/>
</dbReference>
<dbReference type="EMBL" id="ABCK01000002">
    <property type="protein sequence ID" value="EDM29369.1"/>
    <property type="molecule type" value="Genomic_DNA"/>
</dbReference>
<keyword evidence="10 12" id="KW-0486">Methionine biosynthesis</keyword>
<keyword evidence="3 12" id="KW-0554">One-carbon metabolism</keyword>
<dbReference type="STRING" id="313628.LNTAR_23304"/>
<name>A6DGQ2_9BACT</name>
<evidence type="ECO:0000259" key="14">
    <source>
        <dbReference type="Pfam" id="PF02882"/>
    </source>
</evidence>
<keyword evidence="5 12" id="KW-0658">Purine biosynthesis</keyword>
<dbReference type="UniPathway" id="UPA00193"/>
<dbReference type="HAMAP" id="MF_01576">
    <property type="entry name" value="THF_DHG_CYH"/>
    <property type="match status" value="1"/>
</dbReference>
<feature type="binding site" evidence="12">
    <location>
        <begin position="167"/>
        <end position="169"/>
    </location>
    <ligand>
        <name>NADP(+)</name>
        <dbReference type="ChEBI" id="CHEBI:58349"/>
    </ligand>
</feature>
<dbReference type="CDD" id="cd01080">
    <property type="entry name" value="NAD_bind_m-THF_DH_Cyclohyd"/>
    <property type="match status" value="1"/>
</dbReference>
<dbReference type="GO" id="GO:0006164">
    <property type="term" value="P:purine nucleotide biosynthetic process"/>
    <property type="evidence" value="ECO:0007669"/>
    <property type="project" value="UniProtKB-KW"/>
</dbReference>
<keyword evidence="7 12" id="KW-0521">NADP</keyword>
<evidence type="ECO:0000256" key="5">
    <source>
        <dbReference type="ARBA" id="ARBA00022755"/>
    </source>
</evidence>
<dbReference type="FunFam" id="3.40.50.720:FF:000189">
    <property type="entry name" value="Bifunctional protein FolD"/>
    <property type="match status" value="1"/>
</dbReference>
<organism evidence="15 16">
    <name type="scientific">Lentisphaera araneosa HTCC2155</name>
    <dbReference type="NCBI Taxonomy" id="313628"/>
    <lineage>
        <taxon>Bacteria</taxon>
        <taxon>Pseudomonadati</taxon>
        <taxon>Lentisphaerota</taxon>
        <taxon>Lentisphaeria</taxon>
        <taxon>Lentisphaerales</taxon>
        <taxon>Lentisphaeraceae</taxon>
        <taxon>Lentisphaera</taxon>
    </lineage>
</organism>
<dbReference type="AlphaFoldDB" id="A6DGQ2"/>
<keyword evidence="8 12" id="KW-0560">Oxidoreductase</keyword>
<evidence type="ECO:0000256" key="6">
    <source>
        <dbReference type="ARBA" id="ARBA00022801"/>
    </source>
</evidence>
<evidence type="ECO:0000256" key="9">
    <source>
        <dbReference type="ARBA" id="ARBA00023102"/>
    </source>
</evidence>
<keyword evidence="6 12" id="KW-0378">Hydrolase</keyword>
<dbReference type="GO" id="GO:0035999">
    <property type="term" value="P:tetrahydrofolate interconversion"/>
    <property type="evidence" value="ECO:0007669"/>
    <property type="project" value="UniProtKB-UniRule"/>
</dbReference>
<dbReference type="InterPro" id="IPR036291">
    <property type="entry name" value="NAD(P)-bd_dom_sf"/>
</dbReference>
<dbReference type="InterPro" id="IPR020630">
    <property type="entry name" value="THF_DH/CycHdrlase_cat_dom"/>
</dbReference>
<keyword evidence="9 12" id="KW-0368">Histidine biosynthesis</keyword>
<comment type="catalytic activity">
    <reaction evidence="12">
        <text>(6R)-5,10-methenyltetrahydrofolate + H2O = (6R)-10-formyltetrahydrofolate + H(+)</text>
        <dbReference type="Rhea" id="RHEA:23700"/>
        <dbReference type="ChEBI" id="CHEBI:15377"/>
        <dbReference type="ChEBI" id="CHEBI:15378"/>
        <dbReference type="ChEBI" id="CHEBI:57455"/>
        <dbReference type="ChEBI" id="CHEBI:195366"/>
        <dbReference type="EC" id="3.5.4.9"/>
    </reaction>
</comment>
<dbReference type="PROSITE" id="PS00767">
    <property type="entry name" value="THF_DHG_CYH_2"/>
    <property type="match status" value="1"/>
</dbReference>
<dbReference type="GO" id="GO:0005829">
    <property type="term" value="C:cytosol"/>
    <property type="evidence" value="ECO:0007669"/>
    <property type="project" value="TreeGrafter"/>
</dbReference>
<protein>
    <recommendedName>
        <fullName evidence="12">Bifunctional protein FolD</fullName>
    </recommendedName>
    <domain>
        <recommendedName>
            <fullName evidence="12">Methylenetetrahydrofolate dehydrogenase</fullName>
            <ecNumber evidence="12">1.5.1.5</ecNumber>
        </recommendedName>
    </domain>
    <domain>
        <recommendedName>
            <fullName evidence="12">Methenyltetrahydrofolate cyclohydrolase</fullName>
            <ecNumber evidence="12">3.5.4.9</ecNumber>
        </recommendedName>
    </domain>
</protein>
<sequence length="295" mass="31573">MEDKLIRGKVIADEIIAELREEVSSLKEKSGKVPGLAVVLIGEDPASQVYVNSKEKMANSLGYHSVKIVLPLDSSQEAVLAVVEELNNDPAIHGILVQSPPPPQIDEEQIILNINPQKDVDGFHPSNVGLVFTGAKDGFPPCTPWGCLELLKRSKVETKGKHAVIVGRSNIVGKPMASLMIQKGVDSTVTICHSRTADLGAEIRRADIVIAAVGIPEFITGDMVSEGTVVIDVGINRVDDETRPRGYRLCGDVDFESVAPKASLITPVPGGVGPMTIAMLMSNTLLAFKRIENIG</sequence>
<evidence type="ECO:0000256" key="11">
    <source>
        <dbReference type="ARBA" id="ARBA00023268"/>
    </source>
</evidence>
<comment type="caution">
    <text evidence="15">The sequence shown here is derived from an EMBL/GenBank/DDBJ whole genome shotgun (WGS) entry which is preliminary data.</text>
</comment>
<feature type="domain" description="Tetrahydrofolate dehydrogenase/cyclohydrolase catalytic" evidence="13">
    <location>
        <begin position="6"/>
        <end position="121"/>
    </location>
</feature>
<keyword evidence="11 12" id="KW-0511">Multifunctional enzyme</keyword>
<dbReference type="Pfam" id="PF00763">
    <property type="entry name" value="THF_DHG_CYH"/>
    <property type="match status" value="1"/>
</dbReference>
<evidence type="ECO:0000259" key="13">
    <source>
        <dbReference type="Pfam" id="PF00763"/>
    </source>
</evidence>
<evidence type="ECO:0000313" key="15">
    <source>
        <dbReference type="EMBL" id="EDM29369.1"/>
    </source>
</evidence>
<keyword evidence="16" id="KW-1185">Reference proteome</keyword>
<evidence type="ECO:0000256" key="7">
    <source>
        <dbReference type="ARBA" id="ARBA00022857"/>
    </source>
</evidence>
<evidence type="ECO:0000256" key="8">
    <source>
        <dbReference type="ARBA" id="ARBA00023002"/>
    </source>
</evidence>
<dbReference type="Gene3D" id="3.40.50.10860">
    <property type="entry name" value="Leucine Dehydrogenase, chain A, domain 1"/>
    <property type="match status" value="1"/>
</dbReference>